<protein>
    <recommendedName>
        <fullName evidence="3">DUF6535 domain-containing protein</fullName>
    </recommendedName>
</protein>
<feature type="region of interest" description="Disordered" evidence="1">
    <location>
        <begin position="693"/>
        <end position="718"/>
    </location>
</feature>
<evidence type="ECO:0000313" key="4">
    <source>
        <dbReference type="EMBL" id="KAK7037824.1"/>
    </source>
</evidence>
<feature type="compositionally biased region" description="Polar residues" evidence="1">
    <location>
        <begin position="958"/>
        <end position="968"/>
    </location>
</feature>
<keyword evidence="2" id="KW-0472">Membrane</keyword>
<dbReference type="InterPro" id="IPR045338">
    <property type="entry name" value="DUF6535"/>
</dbReference>
<keyword evidence="2" id="KW-0812">Transmembrane</keyword>
<keyword evidence="2" id="KW-1133">Transmembrane helix</keyword>
<feature type="region of interest" description="Disordered" evidence="1">
    <location>
        <begin position="868"/>
        <end position="995"/>
    </location>
</feature>
<feature type="compositionally biased region" description="Basic and acidic residues" evidence="1">
    <location>
        <begin position="979"/>
        <end position="995"/>
    </location>
</feature>
<dbReference type="AlphaFoldDB" id="A0AAW0CCF2"/>
<reference evidence="4 5" key="1">
    <citation type="submission" date="2024-01" db="EMBL/GenBank/DDBJ databases">
        <title>A draft genome for a cacao thread blight-causing isolate of Paramarasmius palmivorus.</title>
        <authorList>
            <person name="Baruah I.K."/>
            <person name="Bukari Y."/>
            <person name="Amoako-Attah I."/>
            <person name="Meinhardt L.W."/>
            <person name="Bailey B.A."/>
            <person name="Cohen S.P."/>
        </authorList>
    </citation>
    <scope>NUCLEOTIDE SEQUENCE [LARGE SCALE GENOMIC DNA]</scope>
    <source>
        <strain evidence="4 5">GH-12</strain>
    </source>
</reference>
<feature type="transmembrane region" description="Helical" evidence="2">
    <location>
        <begin position="198"/>
        <end position="216"/>
    </location>
</feature>
<evidence type="ECO:0000313" key="5">
    <source>
        <dbReference type="Proteomes" id="UP001383192"/>
    </source>
</evidence>
<dbReference type="Proteomes" id="UP001383192">
    <property type="component" value="Unassembled WGS sequence"/>
</dbReference>
<accession>A0AAW0CCF2</accession>
<dbReference type="EMBL" id="JAYKXP010000044">
    <property type="protein sequence ID" value="KAK7037824.1"/>
    <property type="molecule type" value="Genomic_DNA"/>
</dbReference>
<evidence type="ECO:0000256" key="1">
    <source>
        <dbReference type="SAM" id="MobiDB-lite"/>
    </source>
</evidence>
<feature type="transmembrane region" description="Helical" evidence="2">
    <location>
        <begin position="249"/>
        <end position="271"/>
    </location>
</feature>
<sequence>MPFLNDFQHLETVCAALLALHMSPDLKFPSQDTSPGIIPGTFHPTRISRNLFTSQLVLLLTATTNTTKAPQLLILSSQNENPPDTAAGERDSQAKKSTVDMSFERLLREVAKFDEEQVKGWKEDIDTLLVFAGLFSAVVTAFLIEAYQQLEEDPADKTVALLEQLVSLQRPNASQTMAVTSDSSSFTPNASTVRINCFWLLSLIFSLTSALFGLLCKQWIREYQREPPTSSPGEALALRQLRRDSFEKWGVPGFLSALPILLEVALLFFFAGILDLLSGLHQIPFVVSLVAIGLSVGLYFITTFLPTLTISKDQKWNITRGRFEQLSYQFICPYKSPQAWAFYRLVSKAGLLLYAFLHSTLWRWTRHSTMLFRLVYDLDKPPASDWSSFDLRVIRQYDEHVYLGNENSFALQIYHLRAFEWAVTMFCDNPSMIPHLQNVLGTIPPSVAMSAVLGRWNIGLWTDVTKADVDLAVRDPSKFSKHPSTQLLEYRRIFPAVPKFTIRQPEGIRFSFKHQYLMSPEADDDFRDAFERMGVKTAGFHFVVPLSVAGGLWVHQDPGVREWSLALLQLYQESWKSCTAVEIGDILSPLHERVTFAWTIAKHINRPDRTSVLITSKQGQQFIRYIHHHIVVQKIYIYPLWRDFCCDEWQAAIKKMQDVGNLSSSYFVPLPERDDSQPSFPLVRPFRYFPETPPDVEFDHDSQMSGSESDGETSNDENELDILTLGDLTTSEDRVDAPGSLSIQIGERITSPEGGGPLAQDDVQDTKDGLVIGVGDTQDQDTPTEVLPKIAGSPAHSVEAEGNPHVLSSAHVELDAQDHDTRLRSEKNARNTDNLDLGSLTTVRGVTRSEKHTESLDVIDEPPALVEVQSSAAPSTQECDIQHVGGNSSIALPRSQVTDQERAETGPSAEQACTTNPGAITANDCSPSSHSDESKGVEQHQVPGAAQSSETAVADSVPDTSRTGNVDSASERTLAPASSEHHGVESDRGGYEEDV</sequence>
<evidence type="ECO:0000259" key="3">
    <source>
        <dbReference type="Pfam" id="PF20153"/>
    </source>
</evidence>
<feature type="compositionally biased region" description="Polar residues" evidence="1">
    <location>
        <begin position="911"/>
        <end position="929"/>
    </location>
</feature>
<organism evidence="4 5">
    <name type="scientific">Paramarasmius palmivorus</name>
    <dbReference type="NCBI Taxonomy" id="297713"/>
    <lineage>
        <taxon>Eukaryota</taxon>
        <taxon>Fungi</taxon>
        <taxon>Dikarya</taxon>
        <taxon>Basidiomycota</taxon>
        <taxon>Agaricomycotina</taxon>
        <taxon>Agaricomycetes</taxon>
        <taxon>Agaricomycetidae</taxon>
        <taxon>Agaricales</taxon>
        <taxon>Marasmiineae</taxon>
        <taxon>Marasmiaceae</taxon>
        <taxon>Paramarasmius</taxon>
    </lineage>
</organism>
<name>A0AAW0CCF2_9AGAR</name>
<comment type="caution">
    <text evidence="4">The sequence shown here is derived from an EMBL/GenBank/DDBJ whole genome shotgun (WGS) entry which is preliminary data.</text>
</comment>
<feature type="transmembrane region" description="Helical" evidence="2">
    <location>
        <begin position="345"/>
        <end position="364"/>
    </location>
</feature>
<dbReference type="Pfam" id="PF20153">
    <property type="entry name" value="DUF6535"/>
    <property type="match status" value="1"/>
</dbReference>
<feature type="transmembrane region" description="Helical" evidence="2">
    <location>
        <begin position="128"/>
        <end position="147"/>
    </location>
</feature>
<proteinExistence type="predicted"/>
<feature type="domain" description="DUF6535" evidence="3">
    <location>
        <begin position="106"/>
        <end position="277"/>
    </location>
</feature>
<gene>
    <name evidence="4" type="ORF">VNI00_010785</name>
</gene>
<feature type="region of interest" description="Disordered" evidence="1">
    <location>
        <begin position="75"/>
        <end position="94"/>
    </location>
</feature>
<evidence type="ECO:0000256" key="2">
    <source>
        <dbReference type="SAM" id="Phobius"/>
    </source>
</evidence>
<feature type="compositionally biased region" description="Acidic residues" evidence="1">
    <location>
        <begin position="709"/>
        <end position="718"/>
    </location>
</feature>
<feature type="transmembrane region" description="Helical" evidence="2">
    <location>
        <begin position="283"/>
        <end position="305"/>
    </location>
</feature>
<keyword evidence="5" id="KW-1185">Reference proteome</keyword>
<feature type="compositionally biased region" description="Polar residues" evidence="1">
    <location>
        <begin position="868"/>
        <end position="898"/>
    </location>
</feature>